<feature type="transmembrane region" description="Helical" evidence="1">
    <location>
        <begin position="96"/>
        <end position="117"/>
    </location>
</feature>
<gene>
    <name evidence="2" type="ORF">SAMN02745158_02000</name>
</gene>
<evidence type="ECO:0000313" key="2">
    <source>
        <dbReference type="EMBL" id="SHE93919.1"/>
    </source>
</evidence>
<dbReference type="RefSeq" id="WP_072851263.1">
    <property type="nucleotide sequence ID" value="NZ_FQVI01000009.1"/>
</dbReference>
<dbReference type="Proteomes" id="UP000184245">
    <property type="component" value="Unassembled WGS sequence"/>
</dbReference>
<dbReference type="STRING" id="1122155.SAMN02745158_02000"/>
<dbReference type="InterPro" id="IPR032713">
    <property type="entry name" value="EmrE"/>
</dbReference>
<dbReference type="OrthoDB" id="3457556at2"/>
<feature type="transmembrane region" description="Helical" evidence="1">
    <location>
        <begin position="124"/>
        <end position="140"/>
    </location>
</feature>
<feature type="transmembrane region" description="Helical" evidence="1">
    <location>
        <begin position="31"/>
        <end position="51"/>
    </location>
</feature>
<dbReference type="EMBL" id="FQVI01000009">
    <property type="protein sequence ID" value="SHE93919.1"/>
    <property type="molecule type" value="Genomic_DNA"/>
</dbReference>
<evidence type="ECO:0000313" key="3">
    <source>
        <dbReference type="Proteomes" id="UP000184245"/>
    </source>
</evidence>
<reference evidence="2 3" key="1">
    <citation type="submission" date="2016-11" db="EMBL/GenBank/DDBJ databases">
        <authorList>
            <person name="Jaros S."/>
            <person name="Januszkiewicz K."/>
            <person name="Wedrychowicz H."/>
        </authorList>
    </citation>
    <scope>NUCLEOTIDE SEQUENCE [LARGE SCALE GENOMIC DNA]</scope>
    <source>
        <strain evidence="2 3">DSM 17459</strain>
    </source>
</reference>
<keyword evidence="3" id="KW-1185">Reference proteome</keyword>
<feature type="transmembrane region" description="Helical" evidence="1">
    <location>
        <begin position="247"/>
        <end position="271"/>
    </location>
</feature>
<feature type="transmembrane region" description="Helical" evidence="1">
    <location>
        <begin position="7"/>
        <end position="25"/>
    </location>
</feature>
<feature type="transmembrane region" description="Helical" evidence="1">
    <location>
        <begin position="277"/>
        <end position="296"/>
    </location>
</feature>
<name>A0A1M4XK87_9CLOT</name>
<evidence type="ECO:0000256" key="1">
    <source>
        <dbReference type="SAM" id="Phobius"/>
    </source>
</evidence>
<feature type="transmembrane region" description="Helical" evidence="1">
    <location>
        <begin position="186"/>
        <end position="205"/>
    </location>
</feature>
<organism evidence="2 3">
    <name type="scientific">Lactonifactor longoviformis DSM 17459</name>
    <dbReference type="NCBI Taxonomy" id="1122155"/>
    <lineage>
        <taxon>Bacteria</taxon>
        <taxon>Bacillati</taxon>
        <taxon>Bacillota</taxon>
        <taxon>Clostridia</taxon>
        <taxon>Eubacteriales</taxon>
        <taxon>Clostridiaceae</taxon>
        <taxon>Lactonifactor</taxon>
    </lineage>
</organism>
<dbReference type="AlphaFoldDB" id="A0A1M4XK87"/>
<keyword evidence="1" id="KW-0812">Transmembrane</keyword>
<accession>A0A1M4XK87</accession>
<feature type="transmembrane region" description="Helical" evidence="1">
    <location>
        <begin position="146"/>
        <end position="165"/>
    </location>
</feature>
<keyword evidence="1" id="KW-0472">Membrane</keyword>
<feature type="transmembrane region" description="Helical" evidence="1">
    <location>
        <begin position="217"/>
        <end position="235"/>
    </location>
</feature>
<feature type="transmembrane region" description="Helical" evidence="1">
    <location>
        <begin position="71"/>
        <end position="90"/>
    </location>
</feature>
<protein>
    <submittedName>
        <fullName evidence="2">Putative multidrug resistance efflux transporter</fullName>
    </submittedName>
</protein>
<dbReference type="Pfam" id="PF13536">
    <property type="entry name" value="EmrE"/>
    <property type="match status" value="1"/>
</dbReference>
<sequence length="298" mass="32962">MKKSLMYGIAGSFFFAFTFILNRSMNLGGGYWMWSASLRYLYTMPILLVILWRNRQLKGIWEEIKKQPWIWILWSTVGFGLFYAPLSLASAYGESWLIASTWQITIVAGVLLTPLFGHKIPVKNLAFSLLILAGIFLMQGSHLREAAVSDVRMTVLPILVAAFAYPLGNRKMMSHCPPEITAMQRVFGMTLCSMPFWLAGSVFAWSRAGLPDMGQHAQSFLVALFSGVTATYLFFKATDMVKQNPRRLALVEATQSAEVIFTLLGGILLLGDALPSGLGFGGITLILAGMIANSLITR</sequence>
<proteinExistence type="predicted"/>
<keyword evidence="1" id="KW-1133">Transmembrane helix</keyword>